<keyword evidence="7" id="KW-0624">Polysaccharide degradation</keyword>
<dbReference type="GO" id="GO:0030600">
    <property type="term" value="F:feruloyl esterase activity"/>
    <property type="evidence" value="ECO:0007669"/>
    <property type="project" value="InterPro"/>
</dbReference>
<keyword evidence="3" id="KW-0858">Xylan degradation</keyword>
<dbReference type="PANTHER" id="PTHR38050">
    <property type="match status" value="1"/>
</dbReference>
<dbReference type="SUPFAM" id="SSF53474">
    <property type="entry name" value="alpha/beta-Hydrolases"/>
    <property type="match status" value="1"/>
</dbReference>
<keyword evidence="10" id="KW-1185">Reference proteome</keyword>
<evidence type="ECO:0000256" key="6">
    <source>
        <dbReference type="ARBA" id="ARBA00023277"/>
    </source>
</evidence>
<proteinExistence type="predicted"/>
<evidence type="ECO:0000313" key="9">
    <source>
        <dbReference type="EMBL" id="TQM35118.1"/>
    </source>
</evidence>
<comment type="subcellular location">
    <subcellularLocation>
        <location evidence="1">Secreted</location>
    </subcellularLocation>
</comment>
<reference evidence="9 10" key="1">
    <citation type="submission" date="2019-06" db="EMBL/GenBank/DDBJ databases">
        <title>Sequencing the genomes of 1000 actinobacteria strains.</title>
        <authorList>
            <person name="Klenk H.-P."/>
        </authorList>
    </citation>
    <scope>NUCLEOTIDE SEQUENCE [LARGE SCALE GENOMIC DNA]</scope>
    <source>
        <strain evidence="9 10">DSM 45511</strain>
    </source>
</reference>
<dbReference type="EMBL" id="VFPH01000003">
    <property type="protein sequence ID" value="TQM35118.1"/>
    <property type="molecule type" value="Genomic_DNA"/>
</dbReference>
<evidence type="ECO:0000256" key="1">
    <source>
        <dbReference type="ARBA" id="ARBA00004613"/>
    </source>
</evidence>
<evidence type="ECO:0000256" key="5">
    <source>
        <dbReference type="ARBA" id="ARBA00022801"/>
    </source>
</evidence>
<name>A0A543FMN6_9PSEU</name>
<accession>A0A543FMN6</accession>
<keyword evidence="4 8" id="KW-0732">Signal</keyword>
<dbReference type="GO" id="GO:0045493">
    <property type="term" value="P:xylan catabolic process"/>
    <property type="evidence" value="ECO:0007669"/>
    <property type="project" value="UniProtKB-KW"/>
</dbReference>
<dbReference type="PANTHER" id="PTHR38050:SF2">
    <property type="entry name" value="FERULOYL ESTERASE C-RELATED"/>
    <property type="match status" value="1"/>
</dbReference>
<feature type="signal peptide" evidence="8">
    <location>
        <begin position="1"/>
        <end position="20"/>
    </location>
</feature>
<dbReference type="Gene3D" id="3.40.50.1820">
    <property type="entry name" value="alpha/beta hydrolase"/>
    <property type="match status" value="1"/>
</dbReference>
<sequence>MLTRSLAAGLACLLTLAGCAATPTTDRSIVVATADGDRTTHVHHPESAPPGAPLVVVLHGAGGSGSQVEADLGWDALADREGFVVAYPDGLDGTWNGGGCCGQARSRGVDDLGFLGAMVGRIAAEDETDPHRVYAVGFSNGAILAYAWACGRPGELAGIGPVAGAVLVPCAAPAPLTVVAVHGSADDRVPFDGGAGAGGAQYPTVDGSLAPFLSADGCSPDPTLVEDPPARVGTWTCTSGHDVVRDVVTDGGHGWPGAGPEAGTTDAPLDATGFLWARLTAR</sequence>
<dbReference type="AlphaFoldDB" id="A0A543FMN6"/>
<dbReference type="GO" id="GO:0005576">
    <property type="term" value="C:extracellular region"/>
    <property type="evidence" value="ECO:0007669"/>
    <property type="project" value="UniProtKB-SubCell"/>
</dbReference>
<evidence type="ECO:0000256" key="8">
    <source>
        <dbReference type="SAM" id="SignalP"/>
    </source>
</evidence>
<dbReference type="InterPro" id="IPR010126">
    <property type="entry name" value="Esterase_phb"/>
</dbReference>
<evidence type="ECO:0000256" key="4">
    <source>
        <dbReference type="ARBA" id="ARBA00022729"/>
    </source>
</evidence>
<gene>
    <name evidence="9" type="ORF">FB388_6545</name>
</gene>
<protein>
    <submittedName>
        <fullName evidence="9">Polyhydroxybutyrate depolymerase</fullName>
    </submittedName>
</protein>
<keyword evidence="5" id="KW-0378">Hydrolase</keyword>
<dbReference type="Pfam" id="PF10503">
    <property type="entry name" value="Esterase_PHB"/>
    <property type="match status" value="1"/>
</dbReference>
<dbReference type="InterPro" id="IPR043595">
    <property type="entry name" value="FaeB/C/D"/>
</dbReference>
<organism evidence="9 10">
    <name type="scientific">Pseudonocardia cypriaca</name>
    <dbReference type="NCBI Taxonomy" id="882449"/>
    <lineage>
        <taxon>Bacteria</taxon>
        <taxon>Bacillati</taxon>
        <taxon>Actinomycetota</taxon>
        <taxon>Actinomycetes</taxon>
        <taxon>Pseudonocardiales</taxon>
        <taxon>Pseudonocardiaceae</taxon>
        <taxon>Pseudonocardia</taxon>
    </lineage>
</organism>
<dbReference type="RefSeq" id="WP_170225947.1">
    <property type="nucleotide sequence ID" value="NZ_VFPH01000003.1"/>
</dbReference>
<comment type="caution">
    <text evidence="9">The sequence shown here is derived from an EMBL/GenBank/DDBJ whole genome shotgun (WGS) entry which is preliminary data.</text>
</comment>
<feature type="chain" id="PRO_5022045649" evidence="8">
    <location>
        <begin position="21"/>
        <end position="282"/>
    </location>
</feature>
<keyword evidence="6" id="KW-0119">Carbohydrate metabolism</keyword>
<dbReference type="InterPro" id="IPR029058">
    <property type="entry name" value="AB_hydrolase_fold"/>
</dbReference>
<dbReference type="Proteomes" id="UP000319818">
    <property type="component" value="Unassembled WGS sequence"/>
</dbReference>
<evidence type="ECO:0000256" key="2">
    <source>
        <dbReference type="ARBA" id="ARBA00022525"/>
    </source>
</evidence>
<evidence type="ECO:0000313" key="10">
    <source>
        <dbReference type="Proteomes" id="UP000319818"/>
    </source>
</evidence>
<evidence type="ECO:0000256" key="7">
    <source>
        <dbReference type="ARBA" id="ARBA00023326"/>
    </source>
</evidence>
<evidence type="ECO:0000256" key="3">
    <source>
        <dbReference type="ARBA" id="ARBA00022651"/>
    </source>
</evidence>
<dbReference type="PROSITE" id="PS51257">
    <property type="entry name" value="PROKAR_LIPOPROTEIN"/>
    <property type="match status" value="1"/>
</dbReference>
<keyword evidence="2" id="KW-0964">Secreted</keyword>